<dbReference type="AlphaFoldDB" id="A0AB36XEC5"/>
<organism evidence="1 2">
    <name type="scientific">Lacticaseibacillus paracasei</name>
    <name type="common">Lactobacillus paracasei</name>
    <dbReference type="NCBI Taxonomy" id="1597"/>
    <lineage>
        <taxon>Bacteria</taxon>
        <taxon>Bacillati</taxon>
        <taxon>Bacillota</taxon>
        <taxon>Bacilli</taxon>
        <taxon>Lactobacillales</taxon>
        <taxon>Lactobacillaceae</taxon>
        <taxon>Lacticaseibacillus</taxon>
    </lineage>
</organism>
<name>A0AB36XEC5_LACPA</name>
<protein>
    <submittedName>
        <fullName evidence="1">Uncharacterized protein</fullName>
    </submittedName>
</protein>
<evidence type="ECO:0000313" key="2">
    <source>
        <dbReference type="Proteomes" id="UP000234512"/>
    </source>
</evidence>
<dbReference type="EMBL" id="PKQJ01000002">
    <property type="protein sequence ID" value="PLC47375.1"/>
    <property type="molecule type" value="Genomic_DNA"/>
</dbReference>
<reference evidence="1 2" key="1">
    <citation type="journal article" date="2018" name="Genome Announc.">
        <title>Draft Genome Sequence of Lactobacillus paracasei DUP 13076, Which Exhibits Potent Antipathogenic Effects against Salmonella enterica Serovars Enteritidis, Typhimurium, and Heidelberg.</title>
        <authorList>
            <person name="Muyyarikkandy M.S."/>
            <person name="Alqahtani F.H."/>
            <person name="Mandoiu I."/>
            <person name="Amalaradjou M.A."/>
        </authorList>
    </citation>
    <scope>NUCLEOTIDE SEQUENCE [LARGE SCALE GENOMIC DNA]</scope>
    <source>
        <strain evidence="1 2">DUP 13076</strain>
    </source>
</reference>
<gene>
    <name evidence="1" type="ORF">C0Q90_03095</name>
</gene>
<accession>A0AB36XEC5</accession>
<evidence type="ECO:0000313" key="1">
    <source>
        <dbReference type="EMBL" id="PLC47375.1"/>
    </source>
</evidence>
<proteinExistence type="predicted"/>
<dbReference type="Proteomes" id="UP000234512">
    <property type="component" value="Unassembled WGS sequence"/>
</dbReference>
<comment type="caution">
    <text evidence="1">The sequence shown here is derived from an EMBL/GenBank/DDBJ whole genome shotgun (WGS) entry which is preliminary data.</text>
</comment>
<sequence length="62" mass="6653">MSAAFKEFPQPLTEGAVARAGVAITIIIIEVSKLNTTGDILSIGRAQLGKFINVFHNVFHQA</sequence>